<keyword evidence="2" id="KW-1185">Reference proteome</keyword>
<dbReference type="AlphaFoldDB" id="A0A0F7TTU3"/>
<dbReference type="SUPFAM" id="SSF48150">
    <property type="entry name" value="DNA-glycosylase"/>
    <property type="match status" value="1"/>
</dbReference>
<dbReference type="GO" id="GO:0003824">
    <property type="term" value="F:catalytic activity"/>
    <property type="evidence" value="ECO:0007669"/>
    <property type="project" value="InterPro"/>
</dbReference>
<protein>
    <submittedName>
        <fullName evidence="1">Uncharacterized protein</fullName>
    </submittedName>
</protein>
<dbReference type="Proteomes" id="UP000042958">
    <property type="component" value="Unassembled WGS sequence"/>
</dbReference>
<dbReference type="OrthoDB" id="4676at2759"/>
<name>A0A0F7TTU3_PENBI</name>
<evidence type="ECO:0000313" key="1">
    <source>
        <dbReference type="EMBL" id="CEJ58462.1"/>
    </source>
</evidence>
<evidence type="ECO:0000313" key="2">
    <source>
        <dbReference type="Proteomes" id="UP000042958"/>
    </source>
</evidence>
<organism evidence="1 2">
    <name type="scientific">Penicillium brasilianum</name>
    <dbReference type="NCBI Taxonomy" id="104259"/>
    <lineage>
        <taxon>Eukaryota</taxon>
        <taxon>Fungi</taxon>
        <taxon>Dikarya</taxon>
        <taxon>Ascomycota</taxon>
        <taxon>Pezizomycotina</taxon>
        <taxon>Eurotiomycetes</taxon>
        <taxon>Eurotiomycetidae</taxon>
        <taxon>Eurotiales</taxon>
        <taxon>Aspergillaceae</taxon>
        <taxon>Penicillium</taxon>
    </lineage>
</organism>
<dbReference type="GO" id="GO:0006281">
    <property type="term" value="P:DNA repair"/>
    <property type="evidence" value="ECO:0007669"/>
    <property type="project" value="InterPro"/>
</dbReference>
<proteinExistence type="predicted"/>
<gene>
    <name evidence="1" type="ORF">PMG11_07116</name>
</gene>
<dbReference type="InterPro" id="IPR011257">
    <property type="entry name" value="DNA_glycosylase"/>
</dbReference>
<accession>A0A0F7TTU3</accession>
<reference evidence="2" key="1">
    <citation type="journal article" date="2015" name="Genome Announc.">
        <title>Draft genome sequence of the fungus Penicillium brasilianum MG11.</title>
        <authorList>
            <person name="Horn F."/>
            <person name="Linde J."/>
            <person name="Mattern D.J."/>
            <person name="Walther G."/>
            <person name="Guthke R."/>
            <person name="Brakhage A.A."/>
            <person name="Valiante V."/>
        </authorList>
    </citation>
    <scope>NUCLEOTIDE SEQUENCE [LARGE SCALE GENOMIC DNA]</scope>
    <source>
        <strain evidence="2">MG11</strain>
    </source>
</reference>
<dbReference type="EMBL" id="CDHK01000006">
    <property type="protein sequence ID" value="CEJ58462.1"/>
    <property type="molecule type" value="Genomic_DNA"/>
</dbReference>
<sequence>MPEYRQQNFDDEVEMVTHAYGSLPLSHTPIDEALRTKPTPDTVLAMVIDALVKSRPISHALAQSTVARLVEEDYHNIDKLSATSWDERTDLLRQAGYNRYREQCATNLGNLSLLVLVKYDGDLNNLLQAAHEDREQVRARIKEIKGIGDLGVELFLDNVQSVWPSMAPFVDSRSVPTAEEIGLGNDVEAIYNHLQKDPVKMSMFANGLSEIRLEHKEHEIEEM</sequence>